<evidence type="ECO:0000256" key="2">
    <source>
        <dbReference type="SAM" id="MobiDB-lite"/>
    </source>
</evidence>
<proteinExistence type="inferred from homology"/>
<gene>
    <name evidence="4" type="ORF">QOZ88_07245</name>
</gene>
<name>A0ABT9IA31_9ACTN</name>
<reference evidence="5" key="1">
    <citation type="submission" date="2023-05" db="EMBL/GenBank/DDBJ databases">
        <title>Draft genome of Pseudofrankia sp. BMG5.37.</title>
        <authorList>
            <person name="Gtari M."/>
            <person name="Ghodhbane F."/>
            <person name="Sbissi I."/>
        </authorList>
    </citation>
    <scope>NUCLEOTIDE SEQUENCE [LARGE SCALE GENOMIC DNA]</scope>
    <source>
        <strain evidence="5">BMG 814</strain>
    </source>
</reference>
<dbReference type="EMBL" id="JASNFN010000005">
    <property type="protein sequence ID" value="MDP5182430.1"/>
    <property type="molecule type" value="Genomic_DNA"/>
</dbReference>
<accession>A0ABT9IA31</accession>
<evidence type="ECO:0000313" key="4">
    <source>
        <dbReference type="EMBL" id="MDP5182430.1"/>
    </source>
</evidence>
<comment type="similarity">
    <text evidence="1">Belongs to the UPF0749 family.</text>
</comment>
<organism evidence="4 5">
    <name type="scientific">Blastococcus carthaginiensis</name>
    <dbReference type="NCBI Taxonomy" id="3050034"/>
    <lineage>
        <taxon>Bacteria</taxon>
        <taxon>Bacillati</taxon>
        <taxon>Actinomycetota</taxon>
        <taxon>Actinomycetes</taxon>
        <taxon>Geodermatophilales</taxon>
        <taxon>Geodermatophilaceae</taxon>
        <taxon>Blastococcus</taxon>
    </lineage>
</organism>
<keyword evidence="3" id="KW-0472">Membrane</keyword>
<keyword evidence="3" id="KW-1133">Transmembrane helix</keyword>
<sequence length="285" mass="28340">MDGDERRATGGDGPPLGPASADVGAAAAPAPGDAVAGDAVAGDAVAGDAVAGPAPNEQPSTSTRGSGPARLWSRPVAVAATAGLTVVLGFALVVQIRSTAEPAEQDVRSEADLVVLLDELNAQEETLRQEIGATRETLEQLGSGQEESGSALEEARSRAEAIGILAGTLPVSGPGVLVTVQDPDGAVPASVVLGAIQELRGAGAEALQVDGVRVVASSAVTGSPGALRIDGQPLSSPYEFRAIGPPAAMEIALSVTGGVLADIGREGARVRVERADDVRVDATVD</sequence>
<dbReference type="Proteomes" id="UP001233673">
    <property type="component" value="Unassembled WGS sequence"/>
</dbReference>
<feature type="compositionally biased region" description="Low complexity" evidence="2">
    <location>
        <begin position="18"/>
        <end position="55"/>
    </location>
</feature>
<feature type="transmembrane region" description="Helical" evidence="3">
    <location>
        <begin position="76"/>
        <end position="96"/>
    </location>
</feature>
<evidence type="ECO:0000256" key="3">
    <source>
        <dbReference type="SAM" id="Phobius"/>
    </source>
</evidence>
<dbReference type="Gene3D" id="3.30.70.1880">
    <property type="entry name" value="Protein of unknown function DUF881"/>
    <property type="match status" value="1"/>
</dbReference>
<dbReference type="PANTHER" id="PTHR37313">
    <property type="entry name" value="UPF0749 PROTEIN RV1825"/>
    <property type="match status" value="1"/>
</dbReference>
<evidence type="ECO:0000313" key="5">
    <source>
        <dbReference type="Proteomes" id="UP001233673"/>
    </source>
</evidence>
<protein>
    <submittedName>
        <fullName evidence="4">DUF881 domain-containing protein</fullName>
    </submittedName>
</protein>
<dbReference type="Pfam" id="PF05949">
    <property type="entry name" value="DUF881"/>
    <property type="match status" value="1"/>
</dbReference>
<dbReference type="InterPro" id="IPR010273">
    <property type="entry name" value="DUF881"/>
</dbReference>
<keyword evidence="5" id="KW-1185">Reference proteome</keyword>
<comment type="caution">
    <text evidence="4">The sequence shown here is derived from an EMBL/GenBank/DDBJ whole genome shotgun (WGS) entry which is preliminary data.</text>
</comment>
<feature type="region of interest" description="Disordered" evidence="2">
    <location>
        <begin position="1"/>
        <end position="69"/>
    </location>
</feature>
<keyword evidence="3" id="KW-0812">Transmembrane</keyword>
<dbReference type="RefSeq" id="WP_305999123.1">
    <property type="nucleotide sequence ID" value="NZ_JASNFN010000005.1"/>
</dbReference>
<dbReference type="PANTHER" id="PTHR37313:SF2">
    <property type="entry name" value="UPF0749 PROTEIN YLXX"/>
    <property type="match status" value="1"/>
</dbReference>
<evidence type="ECO:0000256" key="1">
    <source>
        <dbReference type="ARBA" id="ARBA00009108"/>
    </source>
</evidence>